<keyword evidence="5" id="KW-0788">Thiol protease</keyword>
<proteinExistence type="inferred from homology"/>
<accession>A0A336M619</accession>
<keyword evidence="4" id="KW-0378">Hydrolase</keyword>
<evidence type="ECO:0000256" key="1">
    <source>
        <dbReference type="ARBA" id="ARBA00006641"/>
    </source>
</evidence>
<evidence type="ECO:0000313" key="6">
    <source>
        <dbReference type="EMBL" id="SSX03974.1"/>
    </source>
</evidence>
<dbReference type="GO" id="GO:0006508">
    <property type="term" value="P:proteolysis"/>
    <property type="evidence" value="ECO:0007669"/>
    <property type="project" value="UniProtKB-KW"/>
</dbReference>
<evidence type="ECO:0000256" key="3">
    <source>
        <dbReference type="ARBA" id="ARBA00022670"/>
    </source>
</evidence>
<sequence>MSDNSKKIENLIFCTGFDIFEGHKERNASWEAVKLLPDSVTHNSVEYKIEKLKVPVTYEGVDEIVPQIWDRNPMLVVHCGVSSMATHITLEACAYNLGYCRPDFNCKYLPGNFAVLTQNGKNKKILLTKLDVEKIAKDLNGIEIGDDCECRPNGDVNVKSGKFVCSRDVGSYLCGYIYLRSLDYNLDRSLFVHVPEIGKPLSSEDTSKGILDVIKKCLDQLTS</sequence>
<keyword evidence="3" id="KW-0645">Protease</keyword>
<dbReference type="InterPro" id="IPR016125">
    <property type="entry name" value="Peptidase_C15-like"/>
</dbReference>
<reference evidence="7" key="2">
    <citation type="submission" date="2018-07" db="EMBL/GenBank/DDBJ databases">
        <authorList>
            <person name="Quirk P.G."/>
            <person name="Krulwich T.A."/>
        </authorList>
    </citation>
    <scope>NUCLEOTIDE SEQUENCE</scope>
</reference>
<dbReference type="InterPro" id="IPR000816">
    <property type="entry name" value="Peptidase_C15"/>
</dbReference>
<dbReference type="GO" id="GO:0016920">
    <property type="term" value="F:pyroglutamyl-peptidase activity"/>
    <property type="evidence" value="ECO:0007669"/>
    <property type="project" value="InterPro"/>
</dbReference>
<dbReference type="OMA" id="KLAYNHK"/>
<dbReference type="CDD" id="cd00501">
    <property type="entry name" value="Peptidase_C15"/>
    <property type="match status" value="1"/>
</dbReference>
<dbReference type="AlphaFoldDB" id="A0A336M619"/>
<dbReference type="Gene3D" id="3.40.630.20">
    <property type="entry name" value="Peptidase C15, pyroglutamyl peptidase I-like"/>
    <property type="match status" value="1"/>
</dbReference>
<name>A0A336M619_CULSO</name>
<reference evidence="6" key="1">
    <citation type="submission" date="2018-04" db="EMBL/GenBank/DDBJ databases">
        <authorList>
            <person name="Go L.Y."/>
            <person name="Mitchell J.A."/>
        </authorList>
    </citation>
    <scope>NUCLEOTIDE SEQUENCE</scope>
    <source>
        <tissue evidence="6">Whole organism</tissue>
    </source>
</reference>
<keyword evidence="2" id="KW-0963">Cytoplasm</keyword>
<protein>
    <submittedName>
        <fullName evidence="7">CSON010651 protein</fullName>
    </submittedName>
</protein>
<dbReference type="SUPFAM" id="SSF53182">
    <property type="entry name" value="Pyrrolidone carboxyl peptidase (pyroglutamate aminopeptidase)"/>
    <property type="match status" value="1"/>
</dbReference>
<dbReference type="Pfam" id="PF01470">
    <property type="entry name" value="Peptidase_C15"/>
    <property type="match status" value="1"/>
</dbReference>
<dbReference type="GO" id="GO:0005829">
    <property type="term" value="C:cytosol"/>
    <property type="evidence" value="ECO:0007669"/>
    <property type="project" value="InterPro"/>
</dbReference>
<dbReference type="InterPro" id="IPR036440">
    <property type="entry name" value="Peptidase_C15-like_sf"/>
</dbReference>
<organism evidence="7">
    <name type="scientific">Culicoides sonorensis</name>
    <name type="common">Biting midge</name>
    <dbReference type="NCBI Taxonomy" id="179676"/>
    <lineage>
        <taxon>Eukaryota</taxon>
        <taxon>Metazoa</taxon>
        <taxon>Ecdysozoa</taxon>
        <taxon>Arthropoda</taxon>
        <taxon>Hexapoda</taxon>
        <taxon>Insecta</taxon>
        <taxon>Pterygota</taxon>
        <taxon>Neoptera</taxon>
        <taxon>Endopterygota</taxon>
        <taxon>Diptera</taxon>
        <taxon>Nematocera</taxon>
        <taxon>Chironomoidea</taxon>
        <taxon>Ceratopogonidae</taxon>
        <taxon>Ceratopogoninae</taxon>
        <taxon>Culicoides</taxon>
        <taxon>Monoculicoides</taxon>
    </lineage>
</organism>
<gene>
    <name evidence="7" type="primary">CSON010651</name>
</gene>
<dbReference type="EMBL" id="UFQS01000439">
    <property type="protein sequence ID" value="SSX03974.1"/>
    <property type="molecule type" value="Genomic_DNA"/>
</dbReference>
<evidence type="ECO:0000313" key="7">
    <source>
        <dbReference type="EMBL" id="SSX24339.1"/>
    </source>
</evidence>
<dbReference type="PANTHER" id="PTHR23402">
    <property type="entry name" value="PROTEASE FAMILY C15 PYROGLUTAMYL-PEPTIDASE I-RELATED"/>
    <property type="match status" value="1"/>
</dbReference>
<evidence type="ECO:0000256" key="4">
    <source>
        <dbReference type="ARBA" id="ARBA00022801"/>
    </source>
</evidence>
<comment type="similarity">
    <text evidence="1">Belongs to the peptidase C15 family.</text>
</comment>
<dbReference type="VEuPathDB" id="VectorBase:CSON010651"/>
<evidence type="ECO:0000256" key="2">
    <source>
        <dbReference type="ARBA" id="ARBA00022490"/>
    </source>
</evidence>
<evidence type="ECO:0000256" key="5">
    <source>
        <dbReference type="ARBA" id="ARBA00022807"/>
    </source>
</evidence>
<dbReference type="PANTHER" id="PTHR23402:SF1">
    <property type="entry name" value="PYROGLUTAMYL-PEPTIDASE I"/>
    <property type="match status" value="1"/>
</dbReference>
<dbReference type="EMBL" id="UFQT01000439">
    <property type="protein sequence ID" value="SSX24339.1"/>
    <property type="molecule type" value="Genomic_DNA"/>
</dbReference>